<dbReference type="EMBL" id="CAJFDI010000003">
    <property type="protein sequence ID" value="CAD5221212.1"/>
    <property type="molecule type" value="Genomic_DNA"/>
</dbReference>
<dbReference type="WBParaSite" id="BXY_1645500.1">
    <property type="protein sequence ID" value="BXY_1645500.1"/>
    <property type="gene ID" value="BXY_1645500"/>
</dbReference>
<evidence type="ECO:0000313" key="3">
    <source>
        <dbReference type="Proteomes" id="UP000095284"/>
    </source>
</evidence>
<dbReference type="OrthoDB" id="10576073at2759"/>
<dbReference type="AlphaFoldDB" id="A0A1I7STT5"/>
<evidence type="ECO:0000313" key="4">
    <source>
        <dbReference type="Proteomes" id="UP000659654"/>
    </source>
</evidence>
<dbReference type="Proteomes" id="UP000659654">
    <property type="component" value="Unassembled WGS sequence"/>
</dbReference>
<dbReference type="Proteomes" id="UP000095284">
    <property type="component" value="Unplaced"/>
</dbReference>
<sequence length="156" mass="18836">MSEDYNLWTKCFAWIKERKEKMREERLDINEDIPDVLCNDTQLQLRKRKRGYTRPNIQKKCDIEWTEEEEQTIQKLSTLMNSQFRGKVEVIANKRTTDKVTMDRQKTVERPKNVKETRSNRKVRLYRDPIAISKVDSRIKNSKKSSKRKEVSRNKK</sequence>
<evidence type="ECO:0000313" key="5">
    <source>
        <dbReference type="WBParaSite" id="BXY_1645500.1"/>
    </source>
</evidence>
<feature type="compositionally biased region" description="Basic and acidic residues" evidence="1">
    <location>
        <begin position="96"/>
        <end position="119"/>
    </location>
</feature>
<organism evidence="3 5">
    <name type="scientific">Bursaphelenchus xylophilus</name>
    <name type="common">Pinewood nematode worm</name>
    <name type="synonym">Aphelenchoides xylophilus</name>
    <dbReference type="NCBI Taxonomy" id="6326"/>
    <lineage>
        <taxon>Eukaryota</taxon>
        <taxon>Metazoa</taxon>
        <taxon>Ecdysozoa</taxon>
        <taxon>Nematoda</taxon>
        <taxon>Chromadorea</taxon>
        <taxon>Rhabditida</taxon>
        <taxon>Tylenchina</taxon>
        <taxon>Tylenchomorpha</taxon>
        <taxon>Aphelenchoidea</taxon>
        <taxon>Aphelenchoididae</taxon>
        <taxon>Bursaphelenchus</taxon>
    </lineage>
</organism>
<dbReference type="EMBL" id="CAJFCV020000003">
    <property type="protein sequence ID" value="CAG9107987.1"/>
    <property type="molecule type" value="Genomic_DNA"/>
</dbReference>
<accession>A0A1I7STT5</accession>
<proteinExistence type="predicted"/>
<reference evidence="2" key="2">
    <citation type="submission" date="2020-09" db="EMBL/GenBank/DDBJ databases">
        <authorList>
            <person name="Kikuchi T."/>
        </authorList>
    </citation>
    <scope>NUCLEOTIDE SEQUENCE</scope>
    <source>
        <strain evidence="2">Ka4C1</strain>
    </source>
</reference>
<evidence type="ECO:0000313" key="2">
    <source>
        <dbReference type="EMBL" id="CAD5221212.1"/>
    </source>
</evidence>
<protein>
    <submittedName>
        <fullName evidence="2">(pine wood nematode) hypothetical protein</fullName>
    </submittedName>
</protein>
<reference evidence="5" key="1">
    <citation type="submission" date="2016-11" db="UniProtKB">
        <authorList>
            <consortium name="WormBaseParasite"/>
        </authorList>
    </citation>
    <scope>IDENTIFICATION</scope>
</reference>
<name>A0A1I7STT5_BURXY</name>
<evidence type="ECO:0000256" key="1">
    <source>
        <dbReference type="SAM" id="MobiDB-lite"/>
    </source>
</evidence>
<feature type="region of interest" description="Disordered" evidence="1">
    <location>
        <begin position="134"/>
        <end position="156"/>
    </location>
</feature>
<feature type="region of interest" description="Disordered" evidence="1">
    <location>
        <begin position="96"/>
        <end position="122"/>
    </location>
</feature>
<keyword evidence="4" id="KW-1185">Reference proteome</keyword>
<dbReference type="Proteomes" id="UP000582659">
    <property type="component" value="Unassembled WGS sequence"/>
</dbReference>
<gene>
    <name evidence="2" type="ORF">BXYJ_LOCUS6565</name>
</gene>